<dbReference type="OrthoDB" id="9781887at2"/>
<dbReference type="PANTHER" id="PTHR11933:SF6">
    <property type="entry name" value="THIL AANH DOMAIN-CONTAINING PROTEIN"/>
    <property type="match status" value="1"/>
</dbReference>
<feature type="domain" description="NFACT protein RNA binding" evidence="1">
    <location>
        <begin position="215"/>
        <end position="317"/>
    </location>
</feature>
<comment type="caution">
    <text evidence="2">The sequence shown here is derived from an EMBL/GenBank/DDBJ whole genome shotgun (WGS) entry which is preliminary data.</text>
</comment>
<evidence type="ECO:0000313" key="2">
    <source>
        <dbReference type="EMBL" id="TDT62351.1"/>
    </source>
</evidence>
<sequence>MTKAIALVSGGLDSILAANLIKNQGIDVIGLCFSSAFFTYERAVKMCEQIDIPLKVIDFTDEHLSMVKSLKYEHGKSANFCIGCHGMMMKYSRRLMNELGADFMVTGEVISQRPMPKDVNDGRFEDYILRPLCAKNLPPTKMERDGLVDREKLLDIKEGSRRVTMELAERWGIKEYPLSDGGCKLTEPGFSARLKDLLNYNKDINPDDVEMLNYGRHFRINRDVKIISARDEREGKVITPLIKKDDYIFNTIDFKGSTVILRGNPSYDDIILAAAIAGRYSKGRDEKEVRVKYKKQQDKEYNIIEVSPARDEEITMYLL</sequence>
<evidence type="ECO:0000259" key="1">
    <source>
        <dbReference type="Pfam" id="PF18297"/>
    </source>
</evidence>
<dbReference type="Pfam" id="PF18297">
    <property type="entry name" value="NFACT-R_2"/>
    <property type="match status" value="1"/>
</dbReference>
<dbReference type="SUPFAM" id="SSF52402">
    <property type="entry name" value="Adenine nucleotide alpha hydrolases-like"/>
    <property type="match status" value="1"/>
</dbReference>
<dbReference type="GO" id="GO:0008168">
    <property type="term" value="F:methyltransferase activity"/>
    <property type="evidence" value="ECO:0007669"/>
    <property type="project" value="UniProtKB-KW"/>
</dbReference>
<protein>
    <submittedName>
        <fullName evidence="2">tRNA methyltransferase</fullName>
    </submittedName>
</protein>
<proteinExistence type="predicted"/>
<reference evidence="2 3" key="1">
    <citation type="submission" date="2019-03" db="EMBL/GenBank/DDBJ databases">
        <title>Genomic Encyclopedia of Type Strains, Phase IV (KMG-IV): sequencing the most valuable type-strain genomes for metagenomic binning, comparative biology and taxonomic classification.</title>
        <authorList>
            <person name="Goeker M."/>
        </authorList>
    </citation>
    <scope>NUCLEOTIDE SEQUENCE [LARGE SCALE GENOMIC DNA]</scope>
    <source>
        <strain evidence="2 3">DSM 24455</strain>
    </source>
</reference>
<dbReference type="PANTHER" id="PTHR11933">
    <property type="entry name" value="TRNA 5-METHYLAMINOMETHYL-2-THIOURIDYLATE -METHYLTRANSFERASE"/>
    <property type="match status" value="1"/>
</dbReference>
<dbReference type="Gene3D" id="3.40.50.620">
    <property type="entry name" value="HUPs"/>
    <property type="match status" value="1"/>
</dbReference>
<dbReference type="InterPro" id="IPR014729">
    <property type="entry name" value="Rossmann-like_a/b/a_fold"/>
</dbReference>
<gene>
    <name evidence="2" type="ORF">EDD71_10475</name>
</gene>
<dbReference type="AlphaFoldDB" id="A0A4R7KT15"/>
<name>A0A4R7KT15_9CLOT</name>
<keyword evidence="2" id="KW-0808">Transferase</keyword>
<accession>A0A4R7KT15</accession>
<dbReference type="Pfam" id="PF03054">
    <property type="entry name" value="tRNA_Me_trans"/>
    <property type="match status" value="1"/>
</dbReference>
<dbReference type="GO" id="GO:0032259">
    <property type="term" value="P:methylation"/>
    <property type="evidence" value="ECO:0007669"/>
    <property type="project" value="UniProtKB-KW"/>
</dbReference>
<dbReference type="RefSeq" id="WP_133627352.1">
    <property type="nucleotide sequence ID" value="NZ_SOAZ01000004.1"/>
</dbReference>
<dbReference type="Proteomes" id="UP000295325">
    <property type="component" value="Unassembled WGS sequence"/>
</dbReference>
<dbReference type="EMBL" id="SOAZ01000004">
    <property type="protein sequence ID" value="TDT62351.1"/>
    <property type="molecule type" value="Genomic_DNA"/>
</dbReference>
<organism evidence="2 3">
    <name type="scientific">Fonticella tunisiensis</name>
    <dbReference type="NCBI Taxonomy" id="1096341"/>
    <lineage>
        <taxon>Bacteria</taxon>
        <taxon>Bacillati</taxon>
        <taxon>Bacillota</taxon>
        <taxon>Clostridia</taxon>
        <taxon>Eubacteriales</taxon>
        <taxon>Clostridiaceae</taxon>
        <taxon>Fonticella</taxon>
    </lineage>
</organism>
<dbReference type="InterPro" id="IPR059101">
    <property type="entry name" value="NFACT-R_2"/>
</dbReference>
<keyword evidence="2" id="KW-0489">Methyltransferase</keyword>
<keyword evidence="3" id="KW-1185">Reference proteome</keyword>
<evidence type="ECO:0000313" key="3">
    <source>
        <dbReference type="Proteomes" id="UP000295325"/>
    </source>
</evidence>